<keyword evidence="1" id="KW-0343">GTPase activation</keyword>
<dbReference type="SMART" id="SM00164">
    <property type="entry name" value="TBC"/>
    <property type="match status" value="1"/>
</dbReference>
<evidence type="ECO:0000256" key="2">
    <source>
        <dbReference type="SAM" id="MobiDB-lite"/>
    </source>
</evidence>
<reference evidence="3" key="1">
    <citation type="submission" date="2015-05" db="UniProtKB">
        <authorList>
            <consortium name="EnsemblMetazoa"/>
        </authorList>
    </citation>
    <scope>IDENTIFICATION</scope>
</reference>
<protein>
    <submittedName>
        <fullName evidence="3">Rab-GAP TBC domain-containing protein</fullName>
    </submittedName>
</protein>
<feature type="region of interest" description="Disordered" evidence="2">
    <location>
        <begin position="537"/>
        <end position="565"/>
    </location>
</feature>
<evidence type="ECO:0000256" key="1">
    <source>
        <dbReference type="ARBA" id="ARBA00022468"/>
    </source>
</evidence>
<dbReference type="STRING" id="13249.T1IEE6"/>
<organism evidence="3 4">
    <name type="scientific">Rhodnius prolixus</name>
    <name type="common">Triatomid bug</name>
    <dbReference type="NCBI Taxonomy" id="13249"/>
    <lineage>
        <taxon>Eukaryota</taxon>
        <taxon>Metazoa</taxon>
        <taxon>Ecdysozoa</taxon>
        <taxon>Arthropoda</taxon>
        <taxon>Hexapoda</taxon>
        <taxon>Insecta</taxon>
        <taxon>Pterygota</taxon>
        <taxon>Neoptera</taxon>
        <taxon>Paraneoptera</taxon>
        <taxon>Hemiptera</taxon>
        <taxon>Heteroptera</taxon>
        <taxon>Panheteroptera</taxon>
        <taxon>Cimicomorpha</taxon>
        <taxon>Reduviidae</taxon>
        <taxon>Triatominae</taxon>
        <taxon>Rhodnius</taxon>
    </lineage>
</organism>
<dbReference type="FunFam" id="1.10.8.270:FF:000041">
    <property type="entry name" value="TBC1 domain family member 25"/>
    <property type="match status" value="1"/>
</dbReference>
<dbReference type="GO" id="GO:1901096">
    <property type="term" value="P:regulation of autophagosome maturation"/>
    <property type="evidence" value="ECO:0007669"/>
    <property type="project" value="TreeGrafter"/>
</dbReference>
<proteinExistence type="predicted"/>
<dbReference type="eggNOG" id="KOG2197">
    <property type="taxonomic scope" value="Eukaryota"/>
</dbReference>
<dbReference type="Proteomes" id="UP000015103">
    <property type="component" value="Unassembled WGS sequence"/>
</dbReference>
<feature type="region of interest" description="Disordered" evidence="2">
    <location>
        <begin position="578"/>
        <end position="606"/>
    </location>
</feature>
<dbReference type="HOGENOM" id="CLU_004382_1_0_1"/>
<feature type="region of interest" description="Disordered" evidence="2">
    <location>
        <begin position="499"/>
        <end position="524"/>
    </location>
</feature>
<dbReference type="FunCoup" id="T1IEE6">
    <property type="interactions" value="1001"/>
</dbReference>
<dbReference type="PROSITE" id="PS50086">
    <property type="entry name" value="TBC_RABGAP"/>
    <property type="match status" value="1"/>
</dbReference>
<feature type="compositionally biased region" description="Polar residues" evidence="2">
    <location>
        <begin position="499"/>
        <end position="509"/>
    </location>
</feature>
<dbReference type="InterPro" id="IPR035969">
    <property type="entry name" value="Rab-GAP_TBC_sf"/>
</dbReference>
<name>T1IEE6_RHOPR</name>
<dbReference type="EMBL" id="ACPB03014852">
    <property type="status" value="NOT_ANNOTATED_CDS"/>
    <property type="molecule type" value="Genomic_DNA"/>
</dbReference>
<dbReference type="Gene3D" id="1.10.472.80">
    <property type="entry name" value="Ypt/Rab-GAP domain of gyp1p, domain 3"/>
    <property type="match status" value="1"/>
</dbReference>
<accession>T1IEE6</accession>
<dbReference type="InterPro" id="IPR000195">
    <property type="entry name" value="Rab-GAP-TBC_dom"/>
</dbReference>
<feature type="compositionally biased region" description="Polar residues" evidence="2">
    <location>
        <begin position="544"/>
        <end position="563"/>
    </location>
</feature>
<dbReference type="PANTHER" id="PTHR22957:SF333">
    <property type="entry name" value="TBC1 DOMAIN FAMILY MEMBER 25"/>
    <property type="match status" value="1"/>
</dbReference>
<feature type="compositionally biased region" description="Polar residues" evidence="2">
    <location>
        <begin position="582"/>
        <end position="606"/>
    </location>
</feature>
<dbReference type="Pfam" id="PF00566">
    <property type="entry name" value="RabGAP-TBC"/>
    <property type="match status" value="1"/>
</dbReference>
<evidence type="ECO:0000313" key="4">
    <source>
        <dbReference type="Proteomes" id="UP000015103"/>
    </source>
</evidence>
<sequence length="820" mass="93015">VFGYKREAIRVKVMKCEGILSPEYRKFSVDPQITSYEVLLSLLAKAFDIKGDFTVCYKVFDDYGQETYLPLLSDWDLDAAFLSASEPYLCLRVDARPFEESCEIEEPVALVEAKSSHGIPGFIMNHSLFLSQTCNDKFQPDVISFPVEKTFNMVQRALNLTEDTPSQIISAVPPRSPLMDAEFRQFLDPIGQVINGAQLRSVIYYGGIDPSLRKVVWKHILNVYPEGMSGKERMDYMKRKSNEYIHLRDCWREMLKNGNLVGDLAYVTSMVRKDVLRTDRHHMFYAGSDDNKNIASLFNILTTYALNHPAVSYCQGMSDLASPLLVTMNDEAHAYICFCALMKRLAPNFLLDGITMTKRFQHLADGLQYYDCQFYNYLKSYQADDLLFCYRWLLLEMKREFAFDDALRMLEVMWSSLPPAPPQKELALFEQEFMRSPPVPSPRPKENAYTKVCTKLRLKQKNRFSIPASCNISYIYNINLVYSDYTSLTSMTVITPPNASFPGPSSTFLDETGRKPLIKSGRPFTSLDDSSLKAAMAIQAQQQSSDSNPGDRSGGDNSPNSKATRIVRNLNEFLSLKEKNRTTNSFSNTNVTEQQDGTSPDDASNYFPITTSVTRELKLDLENLERHVFGDTDSAVNECGEAKITDNEVFVWENPLGTGEAATTPEDSLTGEVFETEGGVVKSITPIKQLNKLCALAQVIQMERTPTKQNSHSSSNKTYENSLLERRRVTLEELRTVTTNGESTSEGSITLPPPGEFGGGNPFLMFLCITVLTQHREPIMTQRMDYNEMAIHFDKMVRKHDVKVLNQARNMYDSYLKQYN</sequence>
<dbReference type="SUPFAM" id="SSF47923">
    <property type="entry name" value="Ypt/Rab-GAP domain of gyp1p"/>
    <property type="match status" value="2"/>
</dbReference>
<dbReference type="OMA" id="PFERQTS"/>
<dbReference type="Gene3D" id="1.10.8.270">
    <property type="entry name" value="putative rabgap domain of human tbc1 domain family member 14 like domains"/>
    <property type="match status" value="1"/>
</dbReference>
<dbReference type="AlphaFoldDB" id="T1IEE6"/>
<dbReference type="GO" id="GO:0005776">
    <property type="term" value="C:autophagosome"/>
    <property type="evidence" value="ECO:0007669"/>
    <property type="project" value="TreeGrafter"/>
</dbReference>
<evidence type="ECO:0000313" key="3">
    <source>
        <dbReference type="EnsemblMetazoa" id="RPRC014666-PA"/>
    </source>
</evidence>
<dbReference type="InParanoid" id="T1IEE6"/>
<keyword evidence="4" id="KW-1185">Reference proteome</keyword>
<dbReference type="VEuPathDB" id="VectorBase:RPRC014666"/>
<dbReference type="PANTHER" id="PTHR22957">
    <property type="entry name" value="TBC1 DOMAIN FAMILY MEMBER GTPASE-ACTIVATING PROTEIN"/>
    <property type="match status" value="1"/>
</dbReference>
<dbReference type="EnsemblMetazoa" id="RPRC014666-RA">
    <property type="protein sequence ID" value="RPRC014666-PA"/>
    <property type="gene ID" value="RPRC014666"/>
</dbReference>
<dbReference type="GO" id="GO:0005096">
    <property type="term" value="F:GTPase activator activity"/>
    <property type="evidence" value="ECO:0007669"/>
    <property type="project" value="UniProtKB-KW"/>
</dbReference>